<evidence type="ECO:0000313" key="1">
    <source>
        <dbReference type="EMBL" id="CAB4153050.1"/>
    </source>
</evidence>
<name>A0A6J5N7F0_9CAUD</name>
<dbReference type="EMBL" id="LR796574">
    <property type="protein sequence ID" value="CAB4153050.1"/>
    <property type="molecule type" value="Genomic_DNA"/>
</dbReference>
<dbReference type="InterPro" id="IPR059222">
    <property type="entry name" value="NGO0469-like"/>
</dbReference>
<dbReference type="NCBIfam" id="NF046043">
    <property type="entry name" value="rep_init_NGO0469"/>
    <property type="match status" value="1"/>
</dbReference>
<organism evidence="1">
    <name type="scientific">uncultured Caudovirales phage</name>
    <dbReference type="NCBI Taxonomy" id="2100421"/>
    <lineage>
        <taxon>Viruses</taxon>
        <taxon>Duplodnaviria</taxon>
        <taxon>Heunggongvirae</taxon>
        <taxon>Uroviricota</taxon>
        <taxon>Caudoviricetes</taxon>
        <taxon>Peduoviridae</taxon>
        <taxon>Maltschvirus</taxon>
        <taxon>Maltschvirus maltsch</taxon>
    </lineage>
</organism>
<proteinExistence type="predicted"/>
<accession>A0A6J5N7F0</accession>
<gene>
    <name evidence="1" type="ORF">UFOVP612_39</name>
</gene>
<sequence length="225" mass="25073">MKLSEKKNTSFTPHPETDGPIKAVLVDITDLKKRMTQYGEKDEFRLVFETEVMDEENDRRFCIWSRGYTPSLGEKAALRKDLKKLMGRDLTQAELDEFDLEALIGHGVKLIIQHETKDDRTYANISFMAPDKDKALKPSGKYTRIRDREVDGAAPEQKATGTSWESVIVHVGKYKGKALGEVDEAGVATLIEKWLPKAVADGKAEDKALAAALTELSALLGGDDY</sequence>
<protein>
    <submittedName>
        <fullName evidence="1">Uncharacterized protein</fullName>
    </submittedName>
</protein>
<reference evidence="1" key="1">
    <citation type="submission" date="2020-04" db="EMBL/GenBank/DDBJ databases">
        <authorList>
            <person name="Chiriac C."/>
            <person name="Salcher M."/>
            <person name="Ghai R."/>
            <person name="Kavagutti S V."/>
        </authorList>
    </citation>
    <scope>NUCLEOTIDE SEQUENCE</scope>
</reference>